<reference evidence="2 3" key="1">
    <citation type="submission" date="2024-03" db="EMBL/GenBank/DDBJ databases">
        <title>Community enrichment and isolation of bacterial strains for fucoidan degradation.</title>
        <authorList>
            <person name="Sichert A."/>
        </authorList>
    </citation>
    <scope>NUCLEOTIDE SEQUENCE [LARGE SCALE GENOMIC DNA]</scope>
    <source>
        <strain evidence="2 3">AS12</strain>
    </source>
</reference>
<gene>
    <name evidence="2" type="ORF">WNY77_09920</name>
</gene>
<evidence type="ECO:0000313" key="2">
    <source>
        <dbReference type="EMBL" id="MEM5497708.1"/>
    </source>
</evidence>
<name>A0ABU9SV00_9ALTE</name>
<sequence>MQYKSILFGLVAAVSLLLLGGCSTTTQATVTQKRQAVQTMNDKVLTELFALKPSVRSQINSAPGYAVFDNANVNLILASFGGGYGVVTDNQTGQKTYMKMAEVGLGLGAGIKDFRAVFVFHNEAVMSRFVEEGWAFGAQADAAAKAGDKGVAKGGEVTVDNITIYQLTESGLSLQATVKGTKYWKDNELN</sequence>
<dbReference type="PROSITE" id="PS51257">
    <property type="entry name" value="PROKAR_LIPOPROTEIN"/>
    <property type="match status" value="1"/>
</dbReference>
<evidence type="ECO:0000313" key="3">
    <source>
        <dbReference type="Proteomes" id="UP001461163"/>
    </source>
</evidence>
<protein>
    <submittedName>
        <fullName evidence="2">YSC84-related protein</fullName>
    </submittedName>
</protein>
<keyword evidence="3" id="KW-1185">Reference proteome</keyword>
<dbReference type="RefSeq" id="WP_033184912.1">
    <property type="nucleotide sequence ID" value="NZ_JBBMQS010000005.1"/>
</dbReference>
<proteinExistence type="predicted"/>
<dbReference type="Proteomes" id="UP001461163">
    <property type="component" value="Unassembled WGS sequence"/>
</dbReference>
<comment type="caution">
    <text evidence="2">The sequence shown here is derived from an EMBL/GenBank/DDBJ whole genome shotgun (WGS) entry which is preliminary data.</text>
</comment>
<dbReference type="EMBL" id="JBBMQS010000005">
    <property type="protein sequence ID" value="MEM5497708.1"/>
    <property type="molecule type" value="Genomic_DNA"/>
</dbReference>
<keyword evidence="1" id="KW-0732">Signal</keyword>
<feature type="signal peptide" evidence="1">
    <location>
        <begin position="1"/>
        <end position="28"/>
    </location>
</feature>
<organism evidence="2 3">
    <name type="scientific">Paraglaciecola mesophila</name>
    <dbReference type="NCBI Taxonomy" id="197222"/>
    <lineage>
        <taxon>Bacteria</taxon>
        <taxon>Pseudomonadati</taxon>
        <taxon>Pseudomonadota</taxon>
        <taxon>Gammaproteobacteria</taxon>
        <taxon>Alteromonadales</taxon>
        <taxon>Alteromonadaceae</taxon>
        <taxon>Paraglaciecola</taxon>
    </lineage>
</organism>
<accession>A0ABU9SV00</accession>
<feature type="chain" id="PRO_5046120661" evidence="1">
    <location>
        <begin position="29"/>
        <end position="190"/>
    </location>
</feature>
<evidence type="ECO:0000256" key="1">
    <source>
        <dbReference type="SAM" id="SignalP"/>
    </source>
</evidence>